<dbReference type="AlphaFoldDB" id="A0A5E8BY39"/>
<organism evidence="4 5">
    <name type="scientific">Magnusiomyces paraingens</name>
    <dbReference type="NCBI Taxonomy" id="2606893"/>
    <lineage>
        <taxon>Eukaryota</taxon>
        <taxon>Fungi</taxon>
        <taxon>Dikarya</taxon>
        <taxon>Ascomycota</taxon>
        <taxon>Saccharomycotina</taxon>
        <taxon>Dipodascomycetes</taxon>
        <taxon>Dipodascales</taxon>
        <taxon>Dipodascaceae</taxon>
        <taxon>Magnusiomyces</taxon>
    </lineage>
</organism>
<proteinExistence type="inferred from homology"/>
<evidence type="ECO:0008006" key="6">
    <source>
        <dbReference type="Google" id="ProtNLM"/>
    </source>
</evidence>
<sequence>MDSTNFDVGKYAVESSAKNGSLTLPGKAQNQLELGLCLAIYKWDILTAAVEGQWGGADSSDKRDWLVGSVAELFSESYVDAGFIEDRLLQVMSDEFDVVVEDESALPIAVEIIEIYRDCERGDFARVDALHKKFQETEKLRKEGKIKPIKVEVQGDDEDDHNDDEEWDDEEDDDAAVPQLTEDVEMTDEPRGPIVDDDGFELVQKKGRGRKR</sequence>
<evidence type="ECO:0000256" key="2">
    <source>
        <dbReference type="ARBA" id="ARBA00022552"/>
    </source>
</evidence>
<accession>A0A5E8BY39</accession>
<dbReference type="InterPro" id="IPR019398">
    <property type="entry name" value="Pre-rRNA_process_TSR2"/>
</dbReference>
<protein>
    <recommendedName>
        <fullName evidence="6">Pre-rRNA-processing protein TSR2</fullName>
    </recommendedName>
</protein>
<dbReference type="EMBL" id="CABVLU010000003">
    <property type="protein sequence ID" value="VVT54447.1"/>
    <property type="molecule type" value="Genomic_DNA"/>
</dbReference>
<dbReference type="Pfam" id="PF10273">
    <property type="entry name" value="WGG"/>
    <property type="match status" value="1"/>
</dbReference>
<evidence type="ECO:0000313" key="4">
    <source>
        <dbReference type="EMBL" id="VVT54447.1"/>
    </source>
</evidence>
<evidence type="ECO:0000256" key="3">
    <source>
        <dbReference type="SAM" id="MobiDB-lite"/>
    </source>
</evidence>
<keyword evidence="5" id="KW-1185">Reference proteome</keyword>
<keyword evidence="2" id="KW-0698">rRNA processing</keyword>
<feature type="region of interest" description="Disordered" evidence="3">
    <location>
        <begin position="145"/>
        <end position="212"/>
    </location>
</feature>
<dbReference type="RefSeq" id="XP_031854686.1">
    <property type="nucleotide sequence ID" value="XM_031998795.1"/>
</dbReference>
<dbReference type="OrthoDB" id="263560at2759"/>
<dbReference type="Proteomes" id="UP000398389">
    <property type="component" value="Unassembled WGS sequence"/>
</dbReference>
<evidence type="ECO:0000313" key="5">
    <source>
        <dbReference type="Proteomes" id="UP000398389"/>
    </source>
</evidence>
<evidence type="ECO:0000256" key="1">
    <source>
        <dbReference type="ARBA" id="ARBA00006524"/>
    </source>
</evidence>
<dbReference type="PANTHER" id="PTHR21250">
    <property type="entry name" value="PRE-RRNA-PROCESSING PROTEIN TSR2 HOMOLOG"/>
    <property type="match status" value="1"/>
</dbReference>
<feature type="compositionally biased region" description="Acidic residues" evidence="3">
    <location>
        <begin position="154"/>
        <end position="175"/>
    </location>
</feature>
<dbReference type="GO" id="GO:0006364">
    <property type="term" value="P:rRNA processing"/>
    <property type="evidence" value="ECO:0007669"/>
    <property type="project" value="UniProtKB-KW"/>
</dbReference>
<dbReference type="GeneID" id="43582895"/>
<gene>
    <name evidence="4" type="ORF">SAPINGB_P004080</name>
</gene>
<name>A0A5E8BY39_9ASCO</name>
<reference evidence="4 5" key="1">
    <citation type="submission" date="2019-09" db="EMBL/GenBank/DDBJ databases">
        <authorList>
            <person name="Brejova B."/>
        </authorList>
    </citation>
    <scope>NUCLEOTIDE SEQUENCE [LARGE SCALE GENOMIC DNA]</scope>
</reference>
<comment type="similarity">
    <text evidence="1">Belongs to the TSR2 family.</text>
</comment>